<evidence type="ECO:0000313" key="8">
    <source>
        <dbReference type="EMBL" id="OLL25941.1"/>
    </source>
</evidence>
<dbReference type="SMART" id="SM00184">
    <property type="entry name" value="RING"/>
    <property type="match status" value="1"/>
</dbReference>
<dbReference type="GO" id="GO:0016567">
    <property type="term" value="P:protein ubiquitination"/>
    <property type="evidence" value="ECO:0007669"/>
    <property type="project" value="InterPro"/>
</dbReference>
<dbReference type="AlphaFoldDB" id="A0A1U7LTU9"/>
<dbReference type="GO" id="GO:0004842">
    <property type="term" value="F:ubiquitin-protein transferase activity"/>
    <property type="evidence" value="ECO:0007669"/>
    <property type="project" value="InterPro"/>
</dbReference>
<dbReference type="PROSITE" id="PS00518">
    <property type="entry name" value="ZF_RING_1"/>
    <property type="match status" value="1"/>
</dbReference>
<dbReference type="InterPro" id="IPR013083">
    <property type="entry name" value="Znf_RING/FYVE/PHD"/>
</dbReference>
<keyword evidence="5" id="KW-0175">Coiled coil</keyword>
<reference evidence="8 9" key="1">
    <citation type="submission" date="2016-04" db="EMBL/GenBank/DDBJ databases">
        <title>Evolutionary innovation and constraint leading to complex multicellularity in the Ascomycota.</title>
        <authorList>
            <person name="Cisse O."/>
            <person name="Nguyen A."/>
            <person name="Hewitt D.A."/>
            <person name="Jedd G."/>
            <person name="Stajich J.E."/>
        </authorList>
    </citation>
    <scope>NUCLEOTIDE SEQUENCE [LARGE SCALE GENOMIC DNA]</scope>
    <source>
        <strain evidence="8 9">DAH-3</strain>
    </source>
</reference>
<feature type="compositionally biased region" description="Basic and acidic residues" evidence="6">
    <location>
        <begin position="311"/>
        <end position="320"/>
    </location>
</feature>
<dbReference type="SUPFAM" id="SSF57850">
    <property type="entry name" value="RING/U-box"/>
    <property type="match status" value="1"/>
</dbReference>
<dbReference type="InterPro" id="IPR001841">
    <property type="entry name" value="Znf_RING"/>
</dbReference>
<dbReference type="PANTHER" id="PTHR10131">
    <property type="entry name" value="TNF RECEPTOR ASSOCIATED FACTOR"/>
    <property type="match status" value="1"/>
</dbReference>
<evidence type="ECO:0000256" key="1">
    <source>
        <dbReference type="ARBA" id="ARBA00022723"/>
    </source>
</evidence>
<dbReference type="Gene3D" id="3.30.40.10">
    <property type="entry name" value="Zinc/RING finger domain, C3HC4 (zinc finger)"/>
    <property type="match status" value="1"/>
</dbReference>
<evidence type="ECO:0000256" key="5">
    <source>
        <dbReference type="SAM" id="Coils"/>
    </source>
</evidence>
<keyword evidence="2 4" id="KW-0863">Zinc-finger</keyword>
<dbReference type="Pfam" id="PF13923">
    <property type="entry name" value="zf-C3HC4_2"/>
    <property type="match status" value="1"/>
</dbReference>
<feature type="coiled-coil region" evidence="5">
    <location>
        <begin position="200"/>
        <end position="227"/>
    </location>
</feature>
<name>A0A1U7LTU9_NEOID</name>
<dbReference type="Proteomes" id="UP000186594">
    <property type="component" value="Unassembled WGS sequence"/>
</dbReference>
<dbReference type="OMA" id="LEVRCIN"/>
<evidence type="ECO:0000256" key="4">
    <source>
        <dbReference type="PROSITE-ProRule" id="PRU00175"/>
    </source>
</evidence>
<dbReference type="OrthoDB" id="1630758at2759"/>
<dbReference type="GO" id="GO:0008270">
    <property type="term" value="F:zinc ion binding"/>
    <property type="evidence" value="ECO:0007669"/>
    <property type="project" value="UniProtKB-KW"/>
</dbReference>
<accession>A0A1U7LTU9</accession>
<evidence type="ECO:0000313" key="9">
    <source>
        <dbReference type="Proteomes" id="UP000186594"/>
    </source>
</evidence>
<protein>
    <submittedName>
        <fullName evidence="8">TNF receptor-associated factor 6</fullName>
    </submittedName>
</protein>
<feature type="domain" description="RING-type" evidence="7">
    <location>
        <begin position="19"/>
        <end position="57"/>
    </location>
</feature>
<keyword evidence="3" id="KW-0862">Zinc</keyword>
<dbReference type="STRING" id="1198029.A0A1U7LTU9"/>
<evidence type="ECO:0000259" key="7">
    <source>
        <dbReference type="PROSITE" id="PS50089"/>
    </source>
</evidence>
<comment type="caution">
    <text evidence="8">The sequence shown here is derived from an EMBL/GenBank/DDBJ whole genome shotgun (WGS) entry which is preliminary data.</text>
</comment>
<proteinExistence type="predicted"/>
<gene>
    <name evidence="8" type="ORF">NEOLI_002249</name>
</gene>
<dbReference type="InterPro" id="IPR017907">
    <property type="entry name" value="Znf_RING_CS"/>
</dbReference>
<organism evidence="8 9">
    <name type="scientific">Neolecta irregularis (strain DAH-3)</name>
    <dbReference type="NCBI Taxonomy" id="1198029"/>
    <lineage>
        <taxon>Eukaryota</taxon>
        <taxon>Fungi</taxon>
        <taxon>Dikarya</taxon>
        <taxon>Ascomycota</taxon>
        <taxon>Taphrinomycotina</taxon>
        <taxon>Neolectales</taxon>
        <taxon>Neolectaceae</taxon>
        <taxon>Neolecta</taxon>
    </lineage>
</organism>
<dbReference type="InterPro" id="IPR003613">
    <property type="entry name" value="Ubox_domain"/>
</dbReference>
<keyword evidence="9" id="KW-1185">Reference proteome</keyword>
<dbReference type="PANTHER" id="PTHR10131:SF94">
    <property type="entry name" value="TNF RECEPTOR-ASSOCIATED FACTOR 4"/>
    <property type="match status" value="1"/>
</dbReference>
<keyword evidence="1" id="KW-0479">Metal-binding</keyword>
<feature type="region of interest" description="Disordered" evidence="6">
    <location>
        <begin position="309"/>
        <end position="334"/>
    </location>
</feature>
<evidence type="ECO:0000256" key="2">
    <source>
        <dbReference type="ARBA" id="ARBA00022771"/>
    </source>
</evidence>
<dbReference type="PROSITE" id="PS50089">
    <property type="entry name" value="ZF_RING_2"/>
    <property type="match status" value="1"/>
</dbReference>
<dbReference type="EMBL" id="LXFE01000280">
    <property type="protein sequence ID" value="OLL25941.1"/>
    <property type="molecule type" value="Genomic_DNA"/>
</dbReference>
<sequence>MIDLHSVTYKLEPSDHLVCPICRNVFVEPVQTECGHIFCQICITTALNTSSTCPVDRRPMNDEDLKPVHRVISNLLDDLEVRCINSKCGKSMKRYLLKYHLQDCEFGKIDGKMKQNSKEVETIPDCTEKISAKLPFPPTDCWHCQSSLEPSEYRQHRLVDCPEIETSCLATSIGCRWHGKQQDLETHKMSCILVSLKPFLETQRSKIEHLELENRALKDQIFNLESVFKGPFLENQNHVLLEVEHIRGEIENLGQNIKLSEIKQSVTSMNETLRTREDIQSLRLLVQQLRNSQHHLVLRSQSLCRDGNSNIEERRIDRQPTRTLSDGSRQETKL</sequence>
<evidence type="ECO:0000256" key="6">
    <source>
        <dbReference type="SAM" id="MobiDB-lite"/>
    </source>
</evidence>
<keyword evidence="8" id="KW-0675">Receptor</keyword>
<evidence type="ECO:0000256" key="3">
    <source>
        <dbReference type="ARBA" id="ARBA00022833"/>
    </source>
</evidence>
<dbReference type="SMART" id="SM00504">
    <property type="entry name" value="Ubox"/>
    <property type="match status" value="1"/>
</dbReference>